<dbReference type="PANTHER" id="PTHR39084">
    <property type="entry name" value="MEMBRANE PROTEIN-RELATED"/>
    <property type="match status" value="1"/>
</dbReference>
<dbReference type="PANTHER" id="PTHR39084:SF1">
    <property type="entry name" value="DUF4010 DOMAIN-CONTAINING PROTEIN"/>
    <property type="match status" value="1"/>
</dbReference>
<comment type="caution">
    <text evidence="4">The sequence shown here is derived from an EMBL/GenBank/DDBJ whole genome shotgun (WGS) entry which is preliminary data.</text>
</comment>
<feature type="transmembrane region" description="Helical" evidence="1">
    <location>
        <begin position="204"/>
        <end position="221"/>
    </location>
</feature>
<feature type="transmembrane region" description="Helical" evidence="1">
    <location>
        <begin position="227"/>
        <end position="250"/>
    </location>
</feature>
<keyword evidence="1" id="KW-0812">Transmembrane</keyword>
<gene>
    <name evidence="4" type="ORF">SMD31_02690</name>
</gene>
<feature type="transmembrane region" description="Helical" evidence="1">
    <location>
        <begin position="291"/>
        <end position="315"/>
    </location>
</feature>
<evidence type="ECO:0000313" key="4">
    <source>
        <dbReference type="EMBL" id="MDY0870806.1"/>
    </source>
</evidence>
<feature type="domain" description="DUF4010" evidence="3">
    <location>
        <begin position="208"/>
        <end position="414"/>
    </location>
</feature>
<feature type="transmembrane region" description="Helical" evidence="1">
    <location>
        <begin position="27"/>
        <end position="45"/>
    </location>
</feature>
<dbReference type="EMBL" id="JAXCLX010000001">
    <property type="protein sequence ID" value="MDY0870806.1"/>
    <property type="molecule type" value="Genomic_DNA"/>
</dbReference>
<keyword evidence="5" id="KW-1185">Reference proteome</keyword>
<keyword evidence="1" id="KW-0472">Membrane</keyword>
<name>A0ABU5DU10_9PROT</name>
<dbReference type="InterPro" id="IPR025105">
    <property type="entry name" value="DUF4010"/>
</dbReference>
<proteinExistence type="predicted"/>
<dbReference type="Pfam" id="PF13194">
    <property type="entry name" value="DUF4010"/>
    <property type="match status" value="1"/>
</dbReference>
<dbReference type="Pfam" id="PF02308">
    <property type="entry name" value="MgtC"/>
    <property type="match status" value="1"/>
</dbReference>
<feature type="transmembrane region" description="Helical" evidence="1">
    <location>
        <begin position="82"/>
        <end position="99"/>
    </location>
</feature>
<reference evidence="4 5" key="1">
    <citation type="journal article" date="2013" name="Antonie Van Leeuwenhoek">
        <title>Dongia rigui sp. nov., isolated from freshwater of a large wetland in Korea.</title>
        <authorList>
            <person name="Baik K.S."/>
            <person name="Hwang Y.M."/>
            <person name="Choi J.S."/>
            <person name="Kwon J."/>
            <person name="Seong C.N."/>
        </authorList>
    </citation>
    <scope>NUCLEOTIDE SEQUENCE [LARGE SCALE GENOMIC DNA]</scope>
    <source>
        <strain evidence="4 5">04SU4-P</strain>
    </source>
</reference>
<evidence type="ECO:0000313" key="5">
    <source>
        <dbReference type="Proteomes" id="UP001271769"/>
    </source>
</evidence>
<feature type="transmembrane region" description="Helical" evidence="1">
    <location>
        <begin position="420"/>
        <end position="441"/>
    </location>
</feature>
<dbReference type="InterPro" id="IPR049177">
    <property type="entry name" value="MgtC_SapB_SrpB_YhiD_N"/>
</dbReference>
<feature type="domain" description="MgtC/SapB/SrpB/YhiD N-terminal" evidence="2">
    <location>
        <begin position="33"/>
        <end position="160"/>
    </location>
</feature>
<feature type="transmembrane region" description="Helical" evidence="1">
    <location>
        <begin position="336"/>
        <end position="354"/>
    </location>
</feature>
<feature type="transmembrane region" description="Helical" evidence="1">
    <location>
        <begin position="391"/>
        <end position="414"/>
    </location>
</feature>
<accession>A0ABU5DU10</accession>
<dbReference type="Proteomes" id="UP001271769">
    <property type="component" value="Unassembled WGS sequence"/>
</dbReference>
<organism evidence="4 5">
    <name type="scientific">Dongia rigui</name>
    <dbReference type="NCBI Taxonomy" id="940149"/>
    <lineage>
        <taxon>Bacteria</taxon>
        <taxon>Pseudomonadati</taxon>
        <taxon>Pseudomonadota</taxon>
        <taxon>Alphaproteobacteria</taxon>
        <taxon>Rhodospirillales</taxon>
        <taxon>Dongiaceae</taxon>
        <taxon>Dongia</taxon>
    </lineage>
</organism>
<protein>
    <submittedName>
        <fullName evidence="4">DUF4010 domain-containing protein</fullName>
    </submittedName>
</protein>
<feature type="transmembrane region" description="Helical" evidence="1">
    <location>
        <begin position="360"/>
        <end position="379"/>
    </location>
</feature>
<sequence>MESEATSQAGQALSTAAVDFDFTHFDLHLATKLVVALAIGLLVGLEREWRKQDADDHDRIGIRTFGLMGLLGGLGGTLTPTIGTWLVPAILATLALLLVNDRRVTAKDKAFTLAEDMTTLVAALVTVLLGVLASIGAMELAVSCAVVVVALLYLKPTLHALIGKLTPAELQATVRFLVISLVILPVLPDKGFGPYEVFNPRTTWLLVVMISAMSFVGYFAIRALGAALGVLATGIFGGLVSSTATTVSFAKLAGDAPEQGRIFAAGVALANVMMTLRIAVLTAVLAPSLAIVLLLPVGLAAATAALFVAFIWYTTRKSAVSPNEMKIANPFQLSQAIKFAVLLTVILLLERVLTENFGEAGLYVLAAIAGLADLDAITLSVAKNANVSGEVLSGVVAILLAMAANALVKGIIAGRAGGAFARWSVAAMSMMLVSAACGLAVEVYL</sequence>
<keyword evidence="1" id="KW-1133">Transmembrane helix</keyword>
<feature type="transmembrane region" description="Helical" evidence="1">
    <location>
        <begin position="60"/>
        <end position="76"/>
    </location>
</feature>
<feature type="transmembrane region" description="Helical" evidence="1">
    <location>
        <begin position="120"/>
        <end position="153"/>
    </location>
</feature>
<evidence type="ECO:0000259" key="3">
    <source>
        <dbReference type="Pfam" id="PF13194"/>
    </source>
</evidence>
<feature type="transmembrane region" description="Helical" evidence="1">
    <location>
        <begin position="262"/>
        <end position="285"/>
    </location>
</feature>
<dbReference type="RefSeq" id="WP_320499153.1">
    <property type="nucleotide sequence ID" value="NZ_JAXCLX010000001.1"/>
</dbReference>
<evidence type="ECO:0000259" key="2">
    <source>
        <dbReference type="Pfam" id="PF02308"/>
    </source>
</evidence>
<evidence type="ECO:0000256" key="1">
    <source>
        <dbReference type="SAM" id="Phobius"/>
    </source>
</evidence>